<dbReference type="EMBL" id="JAFREP010000033">
    <property type="protein sequence ID" value="MBO1322261.1"/>
    <property type="molecule type" value="Genomic_DNA"/>
</dbReference>
<name>A0A8J7QB43_9BACT</name>
<evidence type="ECO:0000313" key="1">
    <source>
        <dbReference type="EMBL" id="MBO1322261.1"/>
    </source>
</evidence>
<gene>
    <name evidence="1" type="ORF">J3U88_27560</name>
</gene>
<dbReference type="Proteomes" id="UP000664417">
    <property type="component" value="Unassembled WGS sequence"/>
</dbReference>
<organism evidence="1 2">
    <name type="scientific">Acanthopleuribacter pedis</name>
    <dbReference type="NCBI Taxonomy" id="442870"/>
    <lineage>
        <taxon>Bacteria</taxon>
        <taxon>Pseudomonadati</taxon>
        <taxon>Acidobacteriota</taxon>
        <taxon>Holophagae</taxon>
        <taxon>Acanthopleuribacterales</taxon>
        <taxon>Acanthopleuribacteraceae</taxon>
        <taxon>Acanthopleuribacter</taxon>
    </lineage>
</organism>
<reference evidence="1" key="1">
    <citation type="submission" date="2021-03" db="EMBL/GenBank/DDBJ databases">
        <authorList>
            <person name="Wang G."/>
        </authorList>
    </citation>
    <scope>NUCLEOTIDE SEQUENCE</scope>
    <source>
        <strain evidence="1">KCTC 12899</strain>
    </source>
</reference>
<dbReference type="AlphaFoldDB" id="A0A8J7QB43"/>
<accession>A0A8J7QB43</accession>
<proteinExistence type="predicted"/>
<evidence type="ECO:0000313" key="2">
    <source>
        <dbReference type="Proteomes" id="UP000664417"/>
    </source>
</evidence>
<dbReference type="RefSeq" id="WP_207862233.1">
    <property type="nucleotide sequence ID" value="NZ_JAFREP010000033.1"/>
</dbReference>
<protein>
    <submittedName>
        <fullName evidence="1">Uncharacterized protein</fullName>
    </submittedName>
</protein>
<keyword evidence="2" id="KW-1185">Reference proteome</keyword>
<sequence>MEPFCQPMRGYALDEREAIWRPPTVLAGRALGCGGAASFLSKYHCSGGFRVAKAHGLTTVERDQQSDGIIRGVIQLKRGDRVKSPILKPSQDPEK</sequence>
<comment type="caution">
    <text evidence="1">The sequence shown here is derived from an EMBL/GenBank/DDBJ whole genome shotgun (WGS) entry which is preliminary data.</text>
</comment>